<dbReference type="InterPro" id="IPR002299">
    <property type="entry name" value="Porin_Neis"/>
</dbReference>
<dbReference type="Gene3D" id="2.40.160.10">
    <property type="entry name" value="Porin"/>
    <property type="match status" value="1"/>
</dbReference>
<feature type="signal peptide" evidence="11">
    <location>
        <begin position="1"/>
        <end position="23"/>
    </location>
</feature>
<dbReference type="AlphaFoldDB" id="A0A7W9TS01"/>
<evidence type="ECO:0000256" key="2">
    <source>
        <dbReference type="ARBA" id="ARBA00011233"/>
    </source>
</evidence>
<dbReference type="RefSeq" id="WP_052355615.1">
    <property type="nucleotide sequence ID" value="NZ_JACHIB010000014.1"/>
</dbReference>
<keyword evidence="10" id="KW-0998">Cell outer membrane</keyword>
<dbReference type="SUPFAM" id="SSF56935">
    <property type="entry name" value="Porins"/>
    <property type="match status" value="1"/>
</dbReference>
<name>A0A7W9TS01_CASDE</name>
<reference evidence="13 14" key="1">
    <citation type="submission" date="2020-08" db="EMBL/GenBank/DDBJ databases">
        <title>Genomic Encyclopedia of Type Strains, Phase IV (KMG-IV): sequencing the most valuable type-strain genomes for metagenomic binning, comparative biology and taxonomic classification.</title>
        <authorList>
            <person name="Goeker M."/>
        </authorList>
    </citation>
    <scope>NUCLEOTIDE SEQUENCE [LARGE SCALE GENOMIC DNA]</scope>
    <source>
        <strain evidence="13 14">DSM 12141</strain>
    </source>
</reference>
<dbReference type="InterPro" id="IPR033900">
    <property type="entry name" value="Gram_neg_porin_domain"/>
</dbReference>
<dbReference type="GO" id="GO:0009279">
    <property type="term" value="C:cell outer membrane"/>
    <property type="evidence" value="ECO:0007669"/>
    <property type="project" value="UniProtKB-SubCell"/>
</dbReference>
<accession>A0A7W9TS01</accession>
<dbReference type="EMBL" id="JACHIB010000014">
    <property type="protein sequence ID" value="MBB6084467.1"/>
    <property type="molecule type" value="Genomic_DNA"/>
</dbReference>
<keyword evidence="3" id="KW-0813">Transport</keyword>
<dbReference type="PANTHER" id="PTHR34501:SF9">
    <property type="entry name" value="MAJOR OUTER MEMBRANE PROTEIN P.IA"/>
    <property type="match status" value="1"/>
</dbReference>
<feature type="domain" description="Porin" evidence="12">
    <location>
        <begin position="8"/>
        <end position="371"/>
    </location>
</feature>
<evidence type="ECO:0000313" key="14">
    <source>
        <dbReference type="Proteomes" id="UP000541136"/>
    </source>
</evidence>
<organism evidence="13 14">
    <name type="scientific">Castellaniella defragrans</name>
    <name type="common">Alcaligenes defragrans</name>
    <dbReference type="NCBI Taxonomy" id="75697"/>
    <lineage>
        <taxon>Bacteria</taxon>
        <taxon>Pseudomonadati</taxon>
        <taxon>Pseudomonadota</taxon>
        <taxon>Betaproteobacteria</taxon>
        <taxon>Burkholderiales</taxon>
        <taxon>Alcaligenaceae</taxon>
        <taxon>Castellaniella</taxon>
    </lineage>
</organism>
<feature type="chain" id="PRO_5031305268" evidence="11">
    <location>
        <begin position="24"/>
        <end position="391"/>
    </location>
</feature>
<dbReference type="InterPro" id="IPR023614">
    <property type="entry name" value="Porin_dom_sf"/>
</dbReference>
<dbReference type="CDD" id="cd00342">
    <property type="entry name" value="gram_neg_porins"/>
    <property type="match status" value="1"/>
</dbReference>
<protein>
    <submittedName>
        <fullName evidence="13">Putative porin</fullName>
    </submittedName>
</protein>
<evidence type="ECO:0000256" key="11">
    <source>
        <dbReference type="SAM" id="SignalP"/>
    </source>
</evidence>
<proteinExistence type="predicted"/>
<dbReference type="GO" id="GO:0046930">
    <property type="term" value="C:pore complex"/>
    <property type="evidence" value="ECO:0007669"/>
    <property type="project" value="UniProtKB-KW"/>
</dbReference>
<dbReference type="GO" id="GO:0015288">
    <property type="term" value="F:porin activity"/>
    <property type="evidence" value="ECO:0007669"/>
    <property type="project" value="UniProtKB-KW"/>
</dbReference>
<evidence type="ECO:0000256" key="4">
    <source>
        <dbReference type="ARBA" id="ARBA00022452"/>
    </source>
</evidence>
<evidence type="ECO:0000313" key="13">
    <source>
        <dbReference type="EMBL" id="MBB6084467.1"/>
    </source>
</evidence>
<sequence length="391" mass="40803">MLKKTLLAAALLAGFAAAGAARAETSITLYGIVDAGYGYQNYKYDRGGADATAKSSGLRDGTLNGSRFGLKGSEDLGDGLRAIFQLEQGFDIGTGQSSSDRQFHRQAFAGLSSDAWGSLTMGRQYSAGVDTFLVDNGFNMGDADKVFGSMGMNEGNRVDNSFKYTTPSLSGFQAIVMYGTGDSGRLTADGYAASATVGRANGVSFDDRGSRVSLGLLYAGGSISAGASYDRQSVYGDDIGGGDASAATNWQINGSYDFEVVKLSLAYGQDRHGKIGWGGSVEDFADFEGLGLGNFFGTDFKSNNYHVGLSAPVAGGTLYAGWGYSTSNADDLAPGGAAGDLSGSISTYHLNYMYPLSKRTSVYAYGTYGRNLAYVRDLKGTEAGVGLSHSF</sequence>
<keyword evidence="8" id="KW-0626">Porin</keyword>
<dbReference type="PANTHER" id="PTHR34501">
    <property type="entry name" value="PROTEIN YDDL-RELATED"/>
    <property type="match status" value="1"/>
</dbReference>
<evidence type="ECO:0000256" key="9">
    <source>
        <dbReference type="ARBA" id="ARBA00023136"/>
    </source>
</evidence>
<evidence type="ECO:0000259" key="12">
    <source>
        <dbReference type="Pfam" id="PF13609"/>
    </source>
</evidence>
<evidence type="ECO:0000256" key="1">
    <source>
        <dbReference type="ARBA" id="ARBA00004571"/>
    </source>
</evidence>
<comment type="caution">
    <text evidence="13">The sequence shown here is derived from an EMBL/GenBank/DDBJ whole genome shotgun (WGS) entry which is preliminary data.</text>
</comment>
<dbReference type="InterPro" id="IPR001702">
    <property type="entry name" value="Porin_Gram-ve"/>
</dbReference>
<dbReference type="PRINTS" id="PR00182">
    <property type="entry name" value="ECOLNEIPORIN"/>
</dbReference>
<evidence type="ECO:0000256" key="7">
    <source>
        <dbReference type="ARBA" id="ARBA00023065"/>
    </source>
</evidence>
<keyword evidence="7" id="KW-0406">Ion transport</keyword>
<keyword evidence="5" id="KW-0812">Transmembrane</keyword>
<evidence type="ECO:0000256" key="6">
    <source>
        <dbReference type="ARBA" id="ARBA00022729"/>
    </source>
</evidence>
<keyword evidence="6 11" id="KW-0732">Signal</keyword>
<evidence type="ECO:0000256" key="10">
    <source>
        <dbReference type="ARBA" id="ARBA00023237"/>
    </source>
</evidence>
<dbReference type="PRINTS" id="PR00184">
    <property type="entry name" value="NEISSPPORIN"/>
</dbReference>
<dbReference type="GO" id="GO:0034220">
    <property type="term" value="P:monoatomic ion transmembrane transport"/>
    <property type="evidence" value="ECO:0007669"/>
    <property type="project" value="InterPro"/>
</dbReference>
<evidence type="ECO:0000256" key="8">
    <source>
        <dbReference type="ARBA" id="ARBA00023114"/>
    </source>
</evidence>
<keyword evidence="9" id="KW-0472">Membrane</keyword>
<gene>
    <name evidence="13" type="ORF">HNR28_002512</name>
</gene>
<evidence type="ECO:0000256" key="5">
    <source>
        <dbReference type="ARBA" id="ARBA00022692"/>
    </source>
</evidence>
<comment type="subcellular location">
    <subcellularLocation>
        <location evidence="1">Cell outer membrane</location>
        <topology evidence="1">Multi-pass membrane protein</topology>
    </subcellularLocation>
</comment>
<keyword evidence="4" id="KW-1134">Transmembrane beta strand</keyword>
<evidence type="ECO:0000256" key="3">
    <source>
        <dbReference type="ARBA" id="ARBA00022448"/>
    </source>
</evidence>
<dbReference type="Pfam" id="PF13609">
    <property type="entry name" value="Porin_4"/>
    <property type="match status" value="1"/>
</dbReference>
<comment type="subunit">
    <text evidence="2">Homotrimer.</text>
</comment>
<dbReference type="InterPro" id="IPR050298">
    <property type="entry name" value="Gram-neg_bact_OMP"/>
</dbReference>
<dbReference type="Proteomes" id="UP000541136">
    <property type="component" value="Unassembled WGS sequence"/>
</dbReference>